<reference evidence="3" key="1">
    <citation type="submission" date="2021-02" db="EMBL/GenBank/DDBJ databases">
        <authorList>
            <person name="Nowell W R."/>
        </authorList>
    </citation>
    <scope>NUCLEOTIDE SEQUENCE</scope>
</reference>
<evidence type="ECO:0000313" key="3">
    <source>
        <dbReference type="EMBL" id="CAF4081939.1"/>
    </source>
</evidence>
<name>A0A819U140_9BILA</name>
<dbReference type="Gene3D" id="3.20.20.140">
    <property type="entry name" value="Metal-dependent hydrolases"/>
    <property type="match status" value="1"/>
</dbReference>
<dbReference type="Pfam" id="PF01979">
    <property type="entry name" value="Amidohydro_1"/>
    <property type="match status" value="1"/>
</dbReference>
<dbReference type="Proteomes" id="UP000663823">
    <property type="component" value="Unassembled WGS sequence"/>
</dbReference>
<dbReference type="InterPro" id="IPR032466">
    <property type="entry name" value="Metal_Hydrolase"/>
</dbReference>
<dbReference type="PANTHER" id="PTHR43135">
    <property type="entry name" value="ALPHA-D-RIBOSE 1-METHYLPHOSPHONATE 5-TRIPHOSPHATE DIPHOSPHATASE"/>
    <property type="match status" value="1"/>
</dbReference>
<gene>
    <name evidence="3" type="ORF">OTI717_LOCUS33239</name>
    <name evidence="2" type="ORF">RFH988_LOCUS24553</name>
</gene>
<dbReference type="EMBL" id="CAJNOO010001799">
    <property type="protein sequence ID" value="CAF1200119.1"/>
    <property type="molecule type" value="Genomic_DNA"/>
</dbReference>
<dbReference type="EMBL" id="CAJOAX010010814">
    <property type="protein sequence ID" value="CAF4081939.1"/>
    <property type="molecule type" value="Genomic_DNA"/>
</dbReference>
<dbReference type="SUPFAM" id="SSF51556">
    <property type="entry name" value="Metallo-dependent hydrolases"/>
    <property type="match status" value="1"/>
</dbReference>
<feature type="domain" description="Amidohydrolase-related" evidence="1">
    <location>
        <begin position="30"/>
        <end position="129"/>
    </location>
</feature>
<protein>
    <recommendedName>
        <fullName evidence="1">Amidohydrolase-related domain-containing protein</fullName>
    </recommendedName>
</protein>
<proteinExistence type="predicted"/>
<dbReference type="InterPro" id="IPR051781">
    <property type="entry name" value="Metallo-dep_Hydrolase"/>
</dbReference>
<dbReference type="PANTHER" id="PTHR43135:SF3">
    <property type="entry name" value="ALPHA-D-RIBOSE 1-METHYLPHOSPHONATE 5-TRIPHOSPHATE DIPHOSPHATASE"/>
    <property type="match status" value="1"/>
</dbReference>
<comment type="caution">
    <text evidence="3">The sequence shown here is derived from an EMBL/GenBank/DDBJ whole genome shotgun (WGS) entry which is preliminary data.</text>
</comment>
<accession>A0A819U140</accession>
<dbReference type="AlphaFoldDB" id="A0A819U140"/>
<evidence type="ECO:0000313" key="4">
    <source>
        <dbReference type="Proteomes" id="UP000663823"/>
    </source>
</evidence>
<evidence type="ECO:0000259" key="1">
    <source>
        <dbReference type="Pfam" id="PF01979"/>
    </source>
</evidence>
<dbReference type="Proteomes" id="UP000663882">
    <property type="component" value="Unassembled WGS sequence"/>
</dbReference>
<dbReference type="OrthoDB" id="1887462at2759"/>
<evidence type="ECO:0000313" key="2">
    <source>
        <dbReference type="EMBL" id="CAF1200119.1"/>
    </source>
</evidence>
<organism evidence="3 4">
    <name type="scientific">Rotaria sordida</name>
    <dbReference type="NCBI Taxonomy" id="392033"/>
    <lineage>
        <taxon>Eukaryota</taxon>
        <taxon>Metazoa</taxon>
        <taxon>Spiralia</taxon>
        <taxon>Gnathifera</taxon>
        <taxon>Rotifera</taxon>
        <taxon>Eurotatoria</taxon>
        <taxon>Bdelloidea</taxon>
        <taxon>Philodinida</taxon>
        <taxon>Philodinidae</taxon>
        <taxon>Rotaria</taxon>
    </lineage>
</organism>
<sequence>MFRSSASTASHNNDLDFPRIGQQWIFNVTRNAHELGIRICAGTDDLGSSELGDKFPNIHKEIELFVHECGFSPLEAITSATKTASQAIGIDKYYGTIEPGKVADLVILYDDPSINITNTRKIYSVIKQGVFYTIPNQTL</sequence>
<dbReference type="InterPro" id="IPR006680">
    <property type="entry name" value="Amidohydro-rel"/>
</dbReference>
<dbReference type="GO" id="GO:0016787">
    <property type="term" value="F:hydrolase activity"/>
    <property type="evidence" value="ECO:0007669"/>
    <property type="project" value="InterPro"/>
</dbReference>